<dbReference type="PANTHER" id="PTHR42899">
    <property type="entry name" value="SPERMATOGENESIS-ASSOCIATED PROTEIN 20"/>
    <property type="match status" value="1"/>
</dbReference>
<dbReference type="InterPro" id="IPR004879">
    <property type="entry name" value="Ssp411-like_TRX"/>
</dbReference>
<dbReference type="SUPFAM" id="SSF52833">
    <property type="entry name" value="Thioredoxin-like"/>
    <property type="match status" value="1"/>
</dbReference>
<sequence length="703" mass="77799">MSATPATRRPNRLIGSTSPYLRQHAHQPVDWYPWGPEALQRAVREDRPILLSVGYSACHWCHVMAHESFEDPELARRMNDLFVCIKVDREERPDIDQVYQTACQILTGQGGWPLTVFLTPDLLPYYAGTYFPPRPRLGRPGFGQVLEACARAYRERREEVRQQAQRLARAVQEVLDPTAALAERRAGPDAGPGPTSQALVAAADALLHQADAEAGGFGGAPKFPHATGLALLERVAWRFGHAAAREHLLLTLERMALGGLFDQVGGGFHRYTVDRWWQVPHFEKMLYDNALLVPLYVRAGRGPRPDLLRVAAAALDFMLETMRLPDGGFACSLDADSPGPDGRPQEGYYYRWSPEQVREAVGDAALSEEVCRAFGIGPGAGDAFERRAPDGPPGWSEEALTVVGHVPGLPRPEFGRLRHALARMKAYRERSRRPPARDDKVLTGWHALAISALVAGWQGGAGGEPERYRQAAEAGWAFLCERLQDGSHGLLHVPPDGERVVPAFADDYAFAIHAALDLFRCTQERRYLEEAVQLAEQAEHRLAREGVYLTSSEAHASPLARAVDIWDQATPSPNAAMASAHARLAACLDDPTYLERGLRVIEMAWPVMRQHVSGTAGLWRALDDLDGGMAFVSVQAPRLEAVREALRRLLRLPHPALDVRWVPDPGEVRWQLCLGTRCLAPERDSTALLRWLEPQQGGAGERP</sequence>
<dbReference type="SUPFAM" id="SSF48208">
    <property type="entry name" value="Six-hairpin glycosidases"/>
    <property type="match status" value="1"/>
</dbReference>
<name>A0ABZ1BPQ6_9FIRM</name>
<dbReference type="RefSeq" id="WP_324669148.1">
    <property type="nucleotide sequence ID" value="NZ_CP141614.1"/>
</dbReference>
<dbReference type="InterPro" id="IPR008928">
    <property type="entry name" value="6-hairpin_glycosidase_sf"/>
</dbReference>
<dbReference type="Pfam" id="PF03190">
    <property type="entry name" value="Thioredox_DsbH"/>
    <property type="match status" value="1"/>
</dbReference>
<dbReference type="Proteomes" id="UP001333102">
    <property type="component" value="Chromosome"/>
</dbReference>
<dbReference type="Gene3D" id="3.40.30.10">
    <property type="entry name" value="Glutaredoxin"/>
    <property type="match status" value="1"/>
</dbReference>
<dbReference type="Gene3D" id="1.50.10.10">
    <property type="match status" value="1"/>
</dbReference>
<feature type="domain" description="Spermatogenesis-associated protein 20-like TRX" evidence="1">
    <location>
        <begin position="11"/>
        <end position="171"/>
    </location>
</feature>
<dbReference type="InterPro" id="IPR036249">
    <property type="entry name" value="Thioredoxin-like_sf"/>
</dbReference>
<dbReference type="PANTHER" id="PTHR42899:SF1">
    <property type="entry name" value="SPERMATOGENESIS-ASSOCIATED PROTEIN 20"/>
    <property type="match status" value="1"/>
</dbReference>
<gene>
    <name evidence="2" type="ORF">VLY81_00970</name>
</gene>
<protein>
    <submittedName>
        <fullName evidence="2">Thioredoxin domain-containing protein</fullName>
    </submittedName>
</protein>
<dbReference type="InterPro" id="IPR024705">
    <property type="entry name" value="Ssp411"/>
</dbReference>
<dbReference type="PIRSF" id="PIRSF006402">
    <property type="entry name" value="UCP006402_thioredoxin"/>
    <property type="match status" value="1"/>
</dbReference>
<dbReference type="CDD" id="cd02955">
    <property type="entry name" value="SSP411"/>
    <property type="match status" value="1"/>
</dbReference>
<reference evidence="3" key="1">
    <citation type="submission" date="2023-12" db="EMBL/GenBank/DDBJ databases">
        <title>Novel isolates from deep terrestrial aquifers shed light on the physiology and ecology of the class Limnochordia.</title>
        <authorList>
            <person name="Karnachuk O.V."/>
            <person name="Lukina A.P."/>
            <person name="Avakyan M.R."/>
            <person name="Kadnikov V."/>
            <person name="Begmatov S."/>
            <person name="Beletsky A.V."/>
            <person name="Mardanov A.V."/>
            <person name="Ravin N.V."/>
        </authorList>
    </citation>
    <scope>NUCLEOTIDE SEQUENCE [LARGE SCALE GENOMIC DNA]</scope>
    <source>
        <strain evidence="3">LN</strain>
    </source>
</reference>
<proteinExistence type="predicted"/>
<dbReference type="InterPro" id="IPR012341">
    <property type="entry name" value="6hp_glycosidase-like_sf"/>
</dbReference>
<dbReference type="EMBL" id="CP141614">
    <property type="protein sequence ID" value="WRP14772.1"/>
    <property type="molecule type" value="Genomic_DNA"/>
</dbReference>
<accession>A0ABZ1BPQ6</accession>
<evidence type="ECO:0000259" key="1">
    <source>
        <dbReference type="Pfam" id="PF03190"/>
    </source>
</evidence>
<organism evidence="2 3">
    <name type="scientific">Geochorda subterranea</name>
    <dbReference type="NCBI Taxonomy" id="3109564"/>
    <lineage>
        <taxon>Bacteria</taxon>
        <taxon>Bacillati</taxon>
        <taxon>Bacillota</taxon>
        <taxon>Limnochordia</taxon>
        <taxon>Limnochordales</taxon>
        <taxon>Geochordaceae</taxon>
        <taxon>Geochorda</taxon>
    </lineage>
</organism>
<keyword evidence="3" id="KW-1185">Reference proteome</keyword>
<evidence type="ECO:0000313" key="3">
    <source>
        <dbReference type="Proteomes" id="UP001333102"/>
    </source>
</evidence>
<evidence type="ECO:0000313" key="2">
    <source>
        <dbReference type="EMBL" id="WRP14772.1"/>
    </source>
</evidence>